<evidence type="ECO:0000313" key="1">
    <source>
        <dbReference type="EMBL" id="KAI5653379.1"/>
    </source>
</evidence>
<dbReference type="EMBL" id="CM044707">
    <property type="protein sequence ID" value="KAI5653379.1"/>
    <property type="molecule type" value="Genomic_DNA"/>
</dbReference>
<keyword evidence="2" id="KW-1185">Reference proteome</keyword>
<reference evidence="2" key="1">
    <citation type="journal article" date="2023" name="Nat. Plants">
        <title>Single-cell RNA sequencing provides a high-resolution roadmap for understanding the multicellular compartmentation of specialized metabolism.</title>
        <authorList>
            <person name="Sun S."/>
            <person name="Shen X."/>
            <person name="Li Y."/>
            <person name="Li Y."/>
            <person name="Wang S."/>
            <person name="Li R."/>
            <person name="Zhang H."/>
            <person name="Shen G."/>
            <person name="Guo B."/>
            <person name="Wei J."/>
            <person name="Xu J."/>
            <person name="St-Pierre B."/>
            <person name="Chen S."/>
            <person name="Sun C."/>
        </authorList>
    </citation>
    <scope>NUCLEOTIDE SEQUENCE [LARGE SCALE GENOMIC DNA]</scope>
</reference>
<sequence>MNLSPAFHLRNSSFYDIFNFRTYINSYFPFYYFNCNYNSFDNLFFVDEIVLLYDSCEKGLIVSFFCITRLLVTRWVYSGLSAIFTQSFITFELSTQIHQPLILISALQFE</sequence>
<proteinExistence type="predicted"/>
<comment type="caution">
    <text evidence="1">The sequence shown here is derived from an EMBL/GenBank/DDBJ whole genome shotgun (WGS) entry which is preliminary data.</text>
</comment>
<evidence type="ECO:0000313" key="2">
    <source>
        <dbReference type="Proteomes" id="UP001060085"/>
    </source>
</evidence>
<organism evidence="1 2">
    <name type="scientific">Catharanthus roseus</name>
    <name type="common">Madagascar periwinkle</name>
    <name type="synonym">Vinca rosea</name>
    <dbReference type="NCBI Taxonomy" id="4058"/>
    <lineage>
        <taxon>Eukaryota</taxon>
        <taxon>Viridiplantae</taxon>
        <taxon>Streptophyta</taxon>
        <taxon>Embryophyta</taxon>
        <taxon>Tracheophyta</taxon>
        <taxon>Spermatophyta</taxon>
        <taxon>Magnoliopsida</taxon>
        <taxon>eudicotyledons</taxon>
        <taxon>Gunneridae</taxon>
        <taxon>Pentapetalae</taxon>
        <taxon>asterids</taxon>
        <taxon>lamiids</taxon>
        <taxon>Gentianales</taxon>
        <taxon>Apocynaceae</taxon>
        <taxon>Rauvolfioideae</taxon>
        <taxon>Vinceae</taxon>
        <taxon>Catharanthinae</taxon>
        <taxon>Catharanthus</taxon>
    </lineage>
</organism>
<name>A0ACB9ZXY5_CATRO</name>
<protein>
    <submittedName>
        <fullName evidence="1">Uncharacterized protein</fullName>
    </submittedName>
</protein>
<gene>
    <name evidence="1" type="ORF">M9H77_30566</name>
</gene>
<dbReference type="Proteomes" id="UP001060085">
    <property type="component" value="Linkage Group LG07"/>
</dbReference>
<accession>A0ACB9ZXY5</accession>